<proteinExistence type="predicted"/>
<dbReference type="Gene3D" id="3.30.70.270">
    <property type="match status" value="1"/>
</dbReference>
<dbReference type="Pfam" id="PF00990">
    <property type="entry name" value="GGDEF"/>
    <property type="match status" value="1"/>
</dbReference>
<dbReference type="Gene3D" id="3.30.450.20">
    <property type="entry name" value="PAS domain"/>
    <property type="match status" value="1"/>
</dbReference>
<dbReference type="InterPro" id="IPR000160">
    <property type="entry name" value="GGDEF_dom"/>
</dbReference>
<dbReference type="EMBL" id="JANIBK010000031">
    <property type="protein sequence ID" value="MCQ8128422.1"/>
    <property type="molecule type" value="Genomic_DNA"/>
</dbReference>
<dbReference type="SUPFAM" id="SSF55785">
    <property type="entry name" value="PYP-like sensor domain (PAS domain)"/>
    <property type="match status" value="1"/>
</dbReference>
<dbReference type="CDD" id="cd00130">
    <property type="entry name" value="PAS"/>
    <property type="match status" value="1"/>
</dbReference>
<reference evidence="5 6" key="1">
    <citation type="submission" date="2022-07" db="EMBL/GenBank/DDBJ databases">
        <title>Methylomonas rivi sp. nov., Methylomonas rosea sp. nov., Methylomonas aureus sp. nov. and Methylomonas subterranea sp. nov., four novel methanotrophs isolated from a freshwater creek and the deep terrestrial subsurface.</title>
        <authorList>
            <person name="Abin C."/>
            <person name="Sankaranarayanan K."/>
            <person name="Garner C."/>
            <person name="Sindelar R."/>
            <person name="Kotary K."/>
            <person name="Garner R."/>
            <person name="Barclay S."/>
            <person name="Lawson P."/>
            <person name="Krumholz L."/>
        </authorList>
    </citation>
    <scope>NUCLEOTIDE SEQUENCE [LARGE SCALE GENOMIC DNA]</scope>
    <source>
        <strain evidence="5 6">WSC-6</strain>
    </source>
</reference>
<evidence type="ECO:0000313" key="6">
    <source>
        <dbReference type="Proteomes" id="UP001524586"/>
    </source>
</evidence>
<dbReference type="PANTHER" id="PTHR45138">
    <property type="entry name" value="REGULATORY COMPONENTS OF SENSORY TRANSDUCTION SYSTEM"/>
    <property type="match status" value="1"/>
</dbReference>
<evidence type="ECO:0000256" key="1">
    <source>
        <dbReference type="ARBA" id="ARBA00012528"/>
    </source>
</evidence>
<dbReference type="InterPro" id="IPR050469">
    <property type="entry name" value="Diguanylate_Cyclase"/>
</dbReference>
<organism evidence="5 6">
    <name type="scientific">Methylomonas rivi</name>
    <dbReference type="NCBI Taxonomy" id="2952226"/>
    <lineage>
        <taxon>Bacteria</taxon>
        <taxon>Pseudomonadati</taxon>
        <taxon>Pseudomonadota</taxon>
        <taxon>Gammaproteobacteria</taxon>
        <taxon>Methylococcales</taxon>
        <taxon>Methylococcaceae</taxon>
        <taxon>Methylomonas</taxon>
    </lineage>
</organism>
<dbReference type="InterPro" id="IPR018771">
    <property type="entry name" value="PocR_dom"/>
</dbReference>
<dbReference type="SMART" id="SM00065">
    <property type="entry name" value="GAF"/>
    <property type="match status" value="1"/>
</dbReference>
<dbReference type="SUPFAM" id="SSF55073">
    <property type="entry name" value="Nucleotide cyclase"/>
    <property type="match status" value="1"/>
</dbReference>
<sequence>MDYRFADLVDIEKFHSMLTSFYEATGILHGLVDHENKVISAIGWQEACTDFHRLAPLSNARCLESNCYLADHLSDASFVGSTCKNGLVDYATPIVIEGQQLATLYFGQILHEPPDMAFFQNQARDCGFDEKAYLAAIRKVPVIPRERIEPIMAFYVQLAQMLAAAGLDRLRQRDAEQRLAALNQGLEQGIEQRTEELATKNDLLVLEVAERRRTERALRDSQKQLQTLLDSSPTGIGMSDVDGNVKYINKKFIELFGYGMEDIPTVEHWYRLAYPDETFRNTVVRAWAREAAVAKGTDRRPPILEAPILCKDGSIRYVIISLSWVDDYRLVNFSDITDRWLAERRNRARNATLELIAKGASLQKILHAIVLGVEAEDQRMLCSILLLDRDGRHLRNGAAPSLPEFYNQAIDGVEIGDGVGSCGTAAHTLQRVIVADIQSHPYWADFKDLAVSAELASCWSEPMLSSKGRLLGTFAIYHRQPSEPNAAALELIGYAANLASIAIERHLADAELERQAHTDFLTELATRRRFIELATAELTRAQRYRTGLSLIMFDIDHFKAVNDTFGHKTGDTVLQKLAATLRQTLRDVDIVGRLGGEEFAVMLPETNASEAWDAAERLRLAIADTEMQAEGDARFHVTISIGIATLTDTACDIETLLKNADEALYIAKNNGRDQVHGAPGAFRSKTAGYSD</sequence>
<dbReference type="PANTHER" id="PTHR45138:SF9">
    <property type="entry name" value="DIGUANYLATE CYCLASE DGCM-RELATED"/>
    <property type="match status" value="1"/>
</dbReference>
<dbReference type="GO" id="GO:0052621">
    <property type="term" value="F:diguanylate cyclase activity"/>
    <property type="evidence" value="ECO:0007669"/>
    <property type="project" value="UniProtKB-EC"/>
</dbReference>
<dbReference type="PROSITE" id="PS50887">
    <property type="entry name" value="GGDEF"/>
    <property type="match status" value="1"/>
</dbReference>
<comment type="caution">
    <text evidence="5">The sequence shown here is derived from an EMBL/GenBank/DDBJ whole genome shotgun (WGS) entry which is preliminary data.</text>
</comment>
<dbReference type="SMART" id="SM00091">
    <property type="entry name" value="PAS"/>
    <property type="match status" value="1"/>
</dbReference>
<dbReference type="NCBIfam" id="TIGR00254">
    <property type="entry name" value="GGDEF"/>
    <property type="match status" value="1"/>
</dbReference>
<dbReference type="SUPFAM" id="SSF55781">
    <property type="entry name" value="GAF domain-like"/>
    <property type="match status" value="1"/>
</dbReference>
<evidence type="ECO:0000259" key="3">
    <source>
        <dbReference type="PROSITE" id="PS50112"/>
    </source>
</evidence>
<evidence type="ECO:0000259" key="4">
    <source>
        <dbReference type="PROSITE" id="PS50887"/>
    </source>
</evidence>
<dbReference type="Pfam" id="PF13185">
    <property type="entry name" value="GAF_2"/>
    <property type="match status" value="1"/>
</dbReference>
<evidence type="ECO:0000313" key="5">
    <source>
        <dbReference type="EMBL" id="MCQ8128422.1"/>
    </source>
</evidence>
<keyword evidence="5" id="KW-0808">Transferase</keyword>
<name>A0ABT1U3L0_9GAMM</name>
<dbReference type="InterPro" id="IPR029787">
    <property type="entry name" value="Nucleotide_cyclase"/>
</dbReference>
<dbReference type="Pfam" id="PF13188">
    <property type="entry name" value="PAS_8"/>
    <property type="match status" value="1"/>
</dbReference>
<keyword evidence="5" id="KW-0548">Nucleotidyltransferase</keyword>
<accession>A0ABT1U3L0</accession>
<feature type="domain" description="GGDEF" evidence="4">
    <location>
        <begin position="546"/>
        <end position="680"/>
    </location>
</feature>
<gene>
    <name evidence="5" type="ORF">NP596_08120</name>
</gene>
<dbReference type="InterPro" id="IPR035965">
    <property type="entry name" value="PAS-like_dom_sf"/>
</dbReference>
<dbReference type="InterPro" id="IPR003018">
    <property type="entry name" value="GAF"/>
</dbReference>
<dbReference type="Pfam" id="PF10114">
    <property type="entry name" value="PocR"/>
    <property type="match status" value="1"/>
</dbReference>
<protein>
    <recommendedName>
        <fullName evidence="1">diguanylate cyclase</fullName>
        <ecNumber evidence="1">2.7.7.65</ecNumber>
    </recommendedName>
</protein>
<dbReference type="RefSeq" id="WP_256614807.1">
    <property type="nucleotide sequence ID" value="NZ_JANIBK010000031.1"/>
</dbReference>
<dbReference type="InterPro" id="IPR000014">
    <property type="entry name" value="PAS"/>
</dbReference>
<dbReference type="EC" id="2.7.7.65" evidence="1"/>
<keyword evidence="6" id="KW-1185">Reference proteome</keyword>
<comment type="catalytic activity">
    <reaction evidence="2">
        <text>2 GTP = 3',3'-c-di-GMP + 2 diphosphate</text>
        <dbReference type="Rhea" id="RHEA:24898"/>
        <dbReference type="ChEBI" id="CHEBI:33019"/>
        <dbReference type="ChEBI" id="CHEBI:37565"/>
        <dbReference type="ChEBI" id="CHEBI:58805"/>
        <dbReference type="EC" id="2.7.7.65"/>
    </reaction>
</comment>
<dbReference type="Gene3D" id="3.30.450.40">
    <property type="match status" value="1"/>
</dbReference>
<dbReference type="PROSITE" id="PS50112">
    <property type="entry name" value="PAS"/>
    <property type="match status" value="1"/>
</dbReference>
<dbReference type="NCBIfam" id="TIGR00229">
    <property type="entry name" value="sensory_box"/>
    <property type="match status" value="1"/>
</dbReference>
<dbReference type="CDD" id="cd01949">
    <property type="entry name" value="GGDEF"/>
    <property type="match status" value="1"/>
</dbReference>
<dbReference type="InterPro" id="IPR029016">
    <property type="entry name" value="GAF-like_dom_sf"/>
</dbReference>
<dbReference type="InterPro" id="IPR043128">
    <property type="entry name" value="Rev_trsase/Diguanyl_cyclase"/>
</dbReference>
<feature type="domain" description="PAS" evidence="3">
    <location>
        <begin position="221"/>
        <end position="277"/>
    </location>
</feature>
<evidence type="ECO:0000256" key="2">
    <source>
        <dbReference type="ARBA" id="ARBA00034247"/>
    </source>
</evidence>
<dbReference type="SMART" id="SM00267">
    <property type="entry name" value="GGDEF"/>
    <property type="match status" value="1"/>
</dbReference>
<dbReference type="Proteomes" id="UP001524586">
    <property type="component" value="Unassembled WGS sequence"/>
</dbReference>